<sequence length="394" mass="42899">MMCAVATGPNAIPVSLEWGNQLLSTAEGTSMSDGHAEGTQPLSETRWESGSAWVLSEKAPEATTDSSRMPAEATEDGYRSDATEIVLHWWRENCTKESYDKGGALCCVGATAVLRVELAGSPCEALLDIGASTSFISPKTVERLQLRVRRLPEEHRFTVATSEQLRIDRVVKGLTMWCGHSDKLRTYVNGQWCELPVVRTGEAKPHGDSPTVVHPRAPSEQAYEILAKQVADMSAEEAAIFVCAPPRRYKSHAKTQAKARITSLVRQAAADTKNLSAPLYGLHFILALPEAASAVPLRFSDEWQGALCCALIGNQPTSSGWGSPLPSTASPAAESDEESPWPMAKLEHTLFDEWINSTEAQHIPCEIAQVLHEYRAVFPDNLPKGLITAPKRLS</sequence>
<dbReference type="Pfam" id="PF13650">
    <property type="entry name" value="Asp_protease_2"/>
    <property type="match status" value="1"/>
</dbReference>
<evidence type="ECO:0000313" key="3">
    <source>
        <dbReference type="Proteomes" id="UP000030747"/>
    </source>
</evidence>
<accession>U6L1F2</accession>
<feature type="region of interest" description="Disordered" evidence="1">
    <location>
        <begin position="27"/>
        <end position="47"/>
    </location>
</feature>
<proteinExistence type="predicted"/>
<reference evidence="2" key="1">
    <citation type="submission" date="2013-10" db="EMBL/GenBank/DDBJ databases">
        <title>Genomic analysis of the causative agents of coccidiosis in chickens.</title>
        <authorList>
            <person name="Reid A.J."/>
            <person name="Blake D."/>
            <person name="Billington K."/>
            <person name="Browne H."/>
            <person name="Dunn M."/>
            <person name="Hung S."/>
            <person name="Kawahara F."/>
            <person name="Miranda-Saavedra D."/>
            <person name="Mourier T."/>
            <person name="Nagra H."/>
            <person name="Otto T.D."/>
            <person name="Rawlings N."/>
            <person name="Sanchez A."/>
            <person name="Sanders M."/>
            <person name="Subramaniam C."/>
            <person name="Tay Y."/>
            <person name="Dear P."/>
            <person name="Doerig C."/>
            <person name="Gruber A."/>
            <person name="Parkinson J."/>
            <person name="Shirley M."/>
            <person name="Wan K.L."/>
            <person name="Berriman M."/>
            <person name="Tomley F."/>
            <person name="Pain A."/>
        </authorList>
    </citation>
    <scope>NUCLEOTIDE SEQUENCE [LARGE SCALE GENOMIC DNA]</scope>
    <source>
        <strain evidence="2">Houghton</strain>
    </source>
</reference>
<dbReference type="VEuPathDB" id="ToxoDB:ETH2_1580800"/>
<keyword evidence="2" id="KW-0808">Transferase</keyword>
<dbReference type="CDD" id="cd00303">
    <property type="entry name" value="retropepsin_like"/>
    <property type="match status" value="1"/>
</dbReference>
<keyword evidence="2" id="KW-0548">Nucleotidyltransferase</keyword>
<dbReference type="AlphaFoldDB" id="U6L1F2"/>
<dbReference type="OrthoDB" id="2431547at2759"/>
<dbReference type="VEuPathDB" id="ToxoDB:ETH2_0818300"/>
<evidence type="ECO:0000313" key="2">
    <source>
        <dbReference type="EMBL" id="CDJ43023.1"/>
    </source>
</evidence>
<dbReference type="InterPro" id="IPR021109">
    <property type="entry name" value="Peptidase_aspartic_dom_sf"/>
</dbReference>
<gene>
    <name evidence="2" type="ORF">ETH_00031610</name>
</gene>
<dbReference type="RefSeq" id="XP_013233773.1">
    <property type="nucleotide sequence ID" value="XM_013378319.1"/>
</dbReference>
<reference evidence="2" key="2">
    <citation type="submission" date="2013-10" db="EMBL/GenBank/DDBJ databases">
        <authorList>
            <person name="Aslett M."/>
        </authorList>
    </citation>
    <scope>NUCLEOTIDE SEQUENCE [LARGE SCALE GENOMIC DNA]</scope>
    <source>
        <strain evidence="2">Houghton</strain>
    </source>
</reference>
<dbReference type="Proteomes" id="UP000030747">
    <property type="component" value="Unassembled WGS sequence"/>
</dbReference>
<organism evidence="2 3">
    <name type="scientific">Eimeria tenella</name>
    <name type="common">Coccidian parasite</name>
    <dbReference type="NCBI Taxonomy" id="5802"/>
    <lineage>
        <taxon>Eukaryota</taxon>
        <taxon>Sar</taxon>
        <taxon>Alveolata</taxon>
        <taxon>Apicomplexa</taxon>
        <taxon>Conoidasida</taxon>
        <taxon>Coccidia</taxon>
        <taxon>Eucoccidiorida</taxon>
        <taxon>Eimeriorina</taxon>
        <taxon>Eimeriidae</taxon>
        <taxon>Eimeria</taxon>
    </lineage>
</organism>
<keyword evidence="2" id="KW-0695">RNA-directed DNA polymerase</keyword>
<feature type="region of interest" description="Disordered" evidence="1">
    <location>
        <begin position="320"/>
        <end position="339"/>
    </location>
</feature>
<dbReference type="GO" id="GO:0003964">
    <property type="term" value="F:RNA-directed DNA polymerase activity"/>
    <property type="evidence" value="ECO:0007669"/>
    <property type="project" value="UniProtKB-KW"/>
</dbReference>
<feature type="compositionally biased region" description="Polar residues" evidence="1">
    <location>
        <begin position="320"/>
        <end position="330"/>
    </location>
</feature>
<evidence type="ECO:0000256" key="1">
    <source>
        <dbReference type="SAM" id="MobiDB-lite"/>
    </source>
</evidence>
<dbReference type="GeneID" id="25255391"/>
<name>U6L1F2_EIMTE</name>
<keyword evidence="3" id="KW-1185">Reference proteome</keyword>
<feature type="region of interest" description="Disordered" evidence="1">
    <location>
        <begin position="57"/>
        <end position="76"/>
    </location>
</feature>
<protein>
    <submittedName>
        <fullName evidence="2">Reverse transcriptase, related</fullName>
    </submittedName>
</protein>
<dbReference type="Gene3D" id="2.40.70.10">
    <property type="entry name" value="Acid Proteases"/>
    <property type="match status" value="1"/>
</dbReference>
<dbReference type="EMBL" id="HG675748">
    <property type="protein sequence ID" value="CDJ43023.1"/>
    <property type="molecule type" value="Genomic_DNA"/>
</dbReference>
<dbReference type="VEuPathDB" id="ToxoDB:ETH_00031610"/>